<keyword evidence="5 8" id="KW-0472">Membrane</keyword>
<dbReference type="PANTHER" id="PTHR47808">
    <property type="entry name" value="INNER NUCLEAR MEMBRANE PROTEIN HEH2-RELATED"/>
    <property type="match status" value="1"/>
</dbReference>
<dbReference type="GO" id="GO:0005783">
    <property type="term" value="C:endoplasmic reticulum"/>
    <property type="evidence" value="ECO:0007669"/>
    <property type="project" value="TreeGrafter"/>
</dbReference>
<dbReference type="OrthoDB" id="2503928at2759"/>
<feature type="compositionally biased region" description="Low complexity" evidence="7">
    <location>
        <begin position="227"/>
        <end position="237"/>
    </location>
</feature>
<feature type="compositionally biased region" description="Acidic residues" evidence="7">
    <location>
        <begin position="339"/>
        <end position="355"/>
    </location>
</feature>
<evidence type="ECO:0000256" key="4">
    <source>
        <dbReference type="ARBA" id="ARBA00022989"/>
    </source>
</evidence>
<dbReference type="Pfam" id="PF09402">
    <property type="entry name" value="MSC"/>
    <property type="match status" value="1"/>
</dbReference>
<evidence type="ECO:0000313" key="11">
    <source>
        <dbReference type="EMBL" id="SCV05638.1"/>
    </source>
</evidence>
<feature type="compositionally biased region" description="Basic and acidic residues" evidence="7">
    <location>
        <begin position="57"/>
        <end position="72"/>
    </location>
</feature>
<proteinExistence type="predicted"/>
<evidence type="ECO:0000256" key="7">
    <source>
        <dbReference type="SAM" id="MobiDB-lite"/>
    </source>
</evidence>
<keyword evidence="3 8" id="KW-0812">Transmembrane</keyword>
<sequence length="783" mass="88637">MDLEYLDEGFEPRMVKVARLRRILVENDVEFANGLKKAELCQLFEKHIRPKRAQLLRKSESKAGKDEIERATPTDSSLSLDVSSSEENSAFSNVNDFQKPAKATKKTSRKRKVEEAEEGSGESSRSEAPKLKKRGKKRATTPAQQVEGSSSKPVAGSPLVEKVRTKSPLKSSPHKSLVIDKFESSSSSSSSSPGRPSSSKADILDFSLKRRTASPDFSKLKVSPEFAQQLAQASSSAPHDTPVKNRKFDTTKSPAEASFQDLPSFSGAQGDAKEKKPEKKSSVSSTPSKTPSSSEASSPEADTKSSKPQETISKVETITAEEEASESDQDEIKEASVSVDDETIESSEAEDNDESIVLDDLERDVSHPHISTPELATEDDVKEMEKEVEGQSTVQDTIKSAQTVKKSRKWAKKLAIGMWKIILNLMIMIPILFGLWYREERIQIGYCGYEINLPTFENPNNLPWLSRAEEFLDQQKPKCLACPENAICYPYMKIKCKPDYVVSKSKWSLQGLFPVSDYCAKDSRREKLIAEVINKSLELLRTKNGNVKCGEGSDDFESGITEEDLYRIFYESRAPSINSEEFEELWSQVVEDLKSEPEITWRQSQNVEFDPTENSNYVVETNDVPEQEEYLHHHNKNGVFRSASKKYIGLRCKFEREVYQTYQRFKYVIWAVLSLVIAVNTITRKLRMYFKRQEEIEQLTRQVIAKLQKSARDAQESSSPAYLSTVQLRDVLLSDIVDLKLKNKMWSLVVKKLENNNTNVKSRLMELHGEIMKCWEWVGPLQD</sequence>
<feature type="compositionally biased region" description="Low complexity" evidence="7">
    <location>
        <begin position="282"/>
        <end position="300"/>
    </location>
</feature>
<feature type="compositionally biased region" description="Basic residues" evidence="7">
    <location>
        <begin position="102"/>
        <end position="111"/>
    </location>
</feature>
<dbReference type="InterPro" id="IPR041885">
    <property type="entry name" value="MAN1_winged_helix_dom"/>
</dbReference>
<evidence type="ECO:0000256" key="3">
    <source>
        <dbReference type="ARBA" id="ARBA00022692"/>
    </source>
</evidence>
<dbReference type="AlphaFoldDB" id="A0A1G4KMJ2"/>
<dbReference type="CDD" id="cd12935">
    <property type="entry name" value="LEM_like"/>
    <property type="match status" value="1"/>
</dbReference>
<evidence type="ECO:0000313" key="12">
    <source>
        <dbReference type="Proteomes" id="UP000189911"/>
    </source>
</evidence>
<keyword evidence="4 8" id="KW-1133">Transmembrane helix</keyword>
<feature type="region of interest" description="Disordered" evidence="7">
    <location>
        <begin position="55"/>
        <end position="206"/>
    </location>
</feature>
<comment type="subcellular location">
    <subcellularLocation>
        <location evidence="1">Nucleus inner membrane</location>
    </subcellularLocation>
</comment>
<keyword evidence="12" id="KW-1185">Reference proteome</keyword>
<feature type="transmembrane region" description="Helical" evidence="8">
    <location>
        <begin position="414"/>
        <end position="437"/>
    </location>
</feature>
<feature type="compositionally biased region" description="Low complexity" evidence="7">
    <location>
        <begin position="184"/>
        <end position="199"/>
    </location>
</feature>
<feature type="transmembrane region" description="Helical" evidence="8">
    <location>
        <begin position="667"/>
        <end position="683"/>
    </location>
</feature>
<dbReference type="InterPro" id="IPR018996">
    <property type="entry name" value="Man1/Src1-like_C"/>
</dbReference>
<evidence type="ECO:0000256" key="6">
    <source>
        <dbReference type="ARBA" id="ARBA00023242"/>
    </source>
</evidence>
<keyword evidence="6" id="KW-0539">Nucleus</keyword>
<accession>A0A1G4KMJ2</accession>
<dbReference type="GO" id="GO:0071763">
    <property type="term" value="P:nuclear membrane organization"/>
    <property type="evidence" value="ECO:0007669"/>
    <property type="project" value="TreeGrafter"/>
</dbReference>
<evidence type="ECO:0000256" key="2">
    <source>
        <dbReference type="ARBA" id="ARBA00022553"/>
    </source>
</evidence>
<dbReference type="GO" id="GO:0005637">
    <property type="term" value="C:nuclear inner membrane"/>
    <property type="evidence" value="ECO:0007669"/>
    <property type="project" value="UniProtKB-SubCell"/>
</dbReference>
<dbReference type="Gene3D" id="1.10.10.1180">
    <property type="entry name" value="MAN1, winged-helix domain"/>
    <property type="match status" value="1"/>
</dbReference>
<gene>
    <name evidence="11" type="ORF">LANO_0H11892G</name>
</gene>
<evidence type="ECO:0000256" key="1">
    <source>
        <dbReference type="ARBA" id="ARBA00004540"/>
    </source>
</evidence>
<evidence type="ECO:0000256" key="8">
    <source>
        <dbReference type="SAM" id="Phobius"/>
    </source>
</evidence>
<dbReference type="InterPro" id="IPR044780">
    <property type="entry name" value="Heh2/Src1"/>
</dbReference>
<evidence type="ECO:0000256" key="5">
    <source>
        <dbReference type="ARBA" id="ARBA00023136"/>
    </source>
</evidence>
<feature type="compositionally biased region" description="Basic and acidic residues" evidence="7">
    <location>
        <begin position="271"/>
        <end position="281"/>
    </location>
</feature>
<keyword evidence="2" id="KW-0597">Phosphoprotein</keyword>
<dbReference type="PANTHER" id="PTHR47808:SF2">
    <property type="entry name" value="LEM DOMAIN-CONTAINING PROTEIN 2"/>
    <property type="match status" value="1"/>
</dbReference>
<feature type="compositionally biased region" description="Acidic residues" evidence="7">
    <location>
        <begin position="319"/>
        <end position="331"/>
    </location>
</feature>
<dbReference type="GO" id="GO:0034399">
    <property type="term" value="C:nuclear periphery"/>
    <property type="evidence" value="ECO:0007669"/>
    <property type="project" value="TreeGrafter"/>
</dbReference>
<dbReference type="GO" id="GO:0003682">
    <property type="term" value="F:chromatin binding"/>
    <property type="evidence" value="ECO:0007669"/>
    <property type="project" value="InterPro"/>
</dbReference>
<feature type="compositionally biased region" description="Low complexity" evidence="7">
    <location>
        <begin position="166"/>
        <end position="176"/>
    </location>
</feature>
<dbReference type="EMBL" id="LT598447">
    <property type="protein sequence ID" value="SCV05638.1"/>
    <property type="molecule type" value="Genomic_DNA"/>
</dbReference>
<organism evidence="11 12">
    <name type="scientific">Lachancea nothofagi CBS 11611</name>
    <dbReference type="NCBI Taxonomy" id="1266666"/>
    <lineage>
        <taxon>Eukaryota</taxon>
        <taxon>Fungi</taxon>
        <taxon>Dikarya</taxon>
        <taxon>Ascomycota</taxon>
        <taxon>Saccharomycotina</taxon>
        <taxon>Saccharomycetes</taxon>
        <taxon>Saccharomycetales</taxon>
        <taxon>Saccharomycetaceae</taxon>
        <taxon>Lachancea</taxon>
    </lineage>
</organism>
<protein>
    <submittedName>
        <fullName evidence="11">LANO_0H11892g1_1</fullName>
    </submittedName>
</protein>
<dbReference type="Pfam" id="PF12949">
    <property type="entry name" value="HeH"/>
    <property type="match status" value="1"/>
</dbReference>
<feature type="compositionally biased region" description="Polar residues" evidence="7">
    <location>
        <begin position="141"/>
        <end position="152"/>
    </location>
</feature>
<feature type="compositionally biased region" description="Low complexity" evidence="7">
    <location>
        <begin position="75"/>
        <end position="89"/>
    </location>
</feature>
<dbReference type="Proteomes" id="UP000189911">
    <property type="component" value="Chromosome H"/>
</dbReference>
<feature type="compositionally biased region" description="Basic and acidic residues" evidence="7">
    <location>
        <begin position="241"/>
        <end position="250"/>
    </location>
</feature>
<name>A0A1G4KMJ2_9SACH</name>
<feature type="domain" description="HeH/LEM" evidence="10">
    <location>
        <begin position="16"/>
        <end position="46"/>
    </location>
</feature>
<feature type="region of interest" description="Disordered" evidence="7">
    <location>
        <begin position="226"/>
        <end position="355"/>
    </location>
</feature>
<reference evidence="12" key="1">
    <citation type="submission" date="2016-03" db="EMBL/GenBank/DDBJ databases">
        <authorList>
            <person name="Devillers Hugo."/>
        </authorList>
    </citation>
    <scope>NUCLEOTIDE SEQUENCE [LARGE SCALE GENOMIC DNA]</scope>
</reference>
<evidence type="ECO:0000259" key="9">
    <source>
        <dbReference type="Pfam" id="PF09402"/>
    </source>
</evidence>
<feature type="domain" description="Man1/Src1-like C-terminal" evidence="9">
    <location>
        <begin position="425"/>
        <end position="780"/>
    </location>
</feature>
<evidence type="ECO:0000259" key="10">
    <source>
        <dbReference type="Pfam" id="PF12949"/>
    </source>
</evidence>
<dbReference type="InterPro" id="IPR025856">
    <property type="entry name" value="HeH/LEM_domain"/>
</dbReference>